<comment type="catalytic activity">
    <reaction evidence="6">
        <text>N(6)-[(R)-dihydrolipoyl]-L-lysyl-[protein] + acetyl-CoA = N(6)-[(R)-S(8)-acetyldihydrolipoyl]-L-lysyl-[protein] + CoA</text>
        <dbReference type="Rhea" id="RHEA:17017"/>
        <dbReference type="Rhea" id="RHEA-COMP:10475"/>
        <dbReference type="Rhea" id="RHEA-COMP:10478"/>
        <dbReference type="ChEBI" id="CHEBI:57287"/>
        <dbReference type="ChEBI" id="CHEBI:57288"/>
        <dbReference type="ChEBI" id="CHEBI:83100"/>
        <dbReference type="ChEBI" id="CHEBI:83111"/>
        <dbReference type="EC" id="2.3.1.12"/>
    </reaction>
</comment>
<sequence length="784" mass="85204">MMVWTVTLGVLALLHINLGATAYDNYEEEVNTVLPRTAVPIYGLKRPFRREGNSVVKPLANFATGVVEKDKLWMLLPWKLGQKVNFPVPEDKFMKQGAPKRTLFGRKKVFLASYPYKLQGGELRGYAMAEMACREAGEAFFGDGGFRALLTTHNRPLEKILPRHLFTLPLLNLHGELMARSWRDFMDGRLANATLISMDGTKDSISPRWEWKYYWIGDGYKRMCEQWTSSYLLDVANVITFDYANNEVVYDVASCSSDLHLLCYSVCEDYDLFLVPWLSPALSTIMALCRGAFVSSRYLRGKILPLAASSRFYQTVPVRTPQSLFVNRWIPAKLHQSCIESARYFSSLPRHVVVNLPNLSPTMETGNVVSWAKNEGDQVGEGDLLAEIETDKATMSMDSSDEGYIAKILVPAGTKNVPIGAPLVIIVEDEASIGAFKDYKPESAGAPAPSAAPPPPSPPPAPEAAAPPPPPPPPPAPAAAPPPPPPPPVAPAMRPAGSGDRLFISPLARRVALERGIDLSTLTGTGSGVDGCFVLADLDKIAVGAPSTSSYTDIPLTGMRSTIAKRLTESKQTIPHYYLTVEVELDEILKLREGINASLAKQAAPGEKPTKISVNDILIKVMALANKAVPECNSAWMGNFIRRYASTDVSVAVATPNGLITPIIFNADAKGILTISQEVRGLAARARENKLKPEEFQGGTITISNLGMYGISSFSAIINPPQACILSVGGSQQVVVPDEEEGHKAVTKLAVTLCCDHRVVDGAVGAKWLKEFKSLVEMPACMLL</sequence>
<evidence type="ECO:0000256" key="6">
    <source>
        <dbReference type="RuleBase" id="RU361137"/>
    </source>
</evidence>
<dbReference type="PROSITE" id="PS51826">
    <property type="entry name" value="PSBD"/>
    <property type="match status" value="1"/>
</dbReference>
<evidence type="ECO:0000313" key="11">
    <source>
        <dbReference type="EMBL" id="KAL5105671.1"/>
    </source>
</evidence>
<evidence type="ECO:0000256" key="5">
    <source>
        <dbReference type="ARBA" id="ARBA00023315"/>
    </source>
</evidence>
<keyword evidence="8" id="KW-0732">Signal</keyword>
<evidence type="ECO:0000259" key="9">
    <source>
        <dbReference type="PROSITE" id="PS50968"/>
    </source>
</evidence>
<dbReference type="SUPFAM" id="SSF47005">
    <property type="entry name" value="Peripheral subunit-binding domain of 2-oxo acid dehydrogenase complex"/>
    <property type="match status" value="1"/>
</dbReference>
<dbReference type="Gene3D" id="4.10.320.10">
    <property type="entry name" value="E3-binding domain"/>
    <property type="match status" value="1"/>
</dbReference>
<dbReference type="InterPro" id="IPR045257">
    <property type="entry name" value="E2/Pdx1"/>
</dbReference>
<feature type="region of interest" description="Disordered" evidence="7">
    <location>
        <begin position="439"/>
        <end position="497"/>
    </location>
</feature>
<dbReference type="Pfam" id="PF00198">
    <property type="entry name" value="2-oxoacid_dh"/>
    <property type="match status" value="1"/>
</dbReference>
<keyword evidence="3 6" id="KW-0450">Lipoyl</keyword>
<dbReference type="SUPFAM" id="SSF56436">
    <property type="entry name" value="C-type lectin-like"/>
    <property type="match status" value="1"/>
</dbReference>
<name>A0ABR4Q7Y5_9CEST</name>
<dbReference type="Pfam" id="PF02817">
    <property type="entry name" value="E3_binding"/>
    <property type="match status" value="1"/>
</dbReference>
<feature type="domain" description="Peripheral subunit-binding (PSBD)" evidence="10">
    <location>
        <begin position="503"/>
        <end position="542"/>
    </location>
</feature>
<dbReference type="SUPFAM" id="SSF52777">
    <property type="entry name" value="CoA-dependent acyltransferases"/>
    <property type="match status" value="1"/>
</dbReference>
<dbReference type="NCBIfam" id="TIGR01349">
    <property type="entry name" value="PDHac_trf_mito"/>
    <property type="match status" value="1"/>
</dbReference>
<evidence type="ECO:0000259" key="10">
    <source>
        <dbReference type="PROSITE" id="PS51826"/>
    </source>
</evidence>
<keyword evidence="5 6" id="KW-0012">Acyltransferase</keyword>
<comment type="function">
    <text evidence="6">The pyruvate dehydrogenase complex catalyzes the overall conversion of pyruvate to acetyl-CoA and CO(2).</text>
</comment>
<dbReference type="Pfam" id="PF00364">
    <property type="entry name" value="Biotin_lipoyl"/>
    <property type="match status" value="1"/>
</dbReference>
<feature type="compositionally biased region" description="Pro residues" evidence="7">
    <location>
        <begin position="450"/>
        <end position="490"/>
    </location>
</feature>
<comment type="caution">
    <text evidence="11">The sequence shown here is derived from an EMBL/GenBank/DDBJ whole genome shotgun (WGS) entry which is preliminary data.</text>
</comment>
<keyword evidence="2 6" id="KW-0808">Transferase</keyword>
<evidence type="ECO:0000256" key="3">
    <source>
        <dbReference type="ARBA" id="ARBA00022823"/>
    </source>
</evidence>
<reference evidence="11 12" key="1">
    <citation type="journal article" date="2022" name="Front. Cell. Infect. Microbiol.">
        <title>The Genomes of Two Strains of Taenia crassiceps the Animal Model for the Study of Human Cysticercosis.</title>
        <authorList>
            <person name="Bobes R.J."/>
            <person name="Estrada K."/>
            <person name="Rios-Valencia D.G."/>
            <person name="Calderon-Gallegos A."/>
            <person name="de la Torre P."/>
            <person name="Carrero J.C."/>
            <person name="Sanchez-Flores A."/>
            <person name="Laclette J.P."/>
        </authorList>
    </citation>
    <scope>NUCLEOTIDE SEQUENCE [LARGE SCALE GENOMIC DNA]</scope>
    <source>
        <strain evidence="11">WFUcys</strain>
    </source>
</reference>
<dbReference type="InterPro" id="IPR000089">
    <property type="entry name" value="Biotin_lipoyl"/>
</dbReference>
<dbReference type="PROSITE" id="PS50968">
    <property type="entry name" value="BIOTINYL_LIPOYL"/>
    <property type="match status" value="1"/>
</dbReference>
<evidence type="ECO:0000256" key="2">
    <source>
        <dbReference type="ARBA" id="ARBA00022679"/>
    </source>
</evidence>
<dbReference type="Gene3D" id="2.40.50.100">
    <property type="match status" value="1"/>
</dbReference>
<dbReference type="PROSITE" id="PS00189">
    <property type="entry name" value="LIPOYL"/>
    <property type="match status" value="1"/>
</dbReference>
<gene>
    <name evidence="11" type="ORF">TcWFU_001800</name>
</gene>
<dbReference type="Gene3D" id="3.30.559.10">
    <property type="entry name" value="Chloramphenicol acetyltransferase-like domain"/>
    <property type="match status" value="1"/>
</dbReference>
<dbReference type="EC" id="2.3.1.12" evidence="6"/>
<dbReference type="InterPro" id="IPR001078">
    <property type="entry name" value="2-oxoacid_DH_actylTfrase"/>
</dbReference>
<dbReference type="InterPro" id="IPR016186">
    <property type="entry name" value="C-type_lectin-like/link_sf"/>
</dbReference>
<feature type="signal peptide" evidence="8">
    <location>
        <begin position="1"/>
        <end position="22"/>
    </location>
</feature>
<dbReference type="CDD" id="cd06849">
    <property type="entry name" value="lipoyl_domain"/>
    <property type="match status" value="1"/>
</dbReference>
<evidence type="ECO:0000256" key="4">
    <source>
        <dbReference type="ARBA" id="ARBA00022946"/>
    </source>
</evidence>
<organism evidence="11 12">
    <name type="scientific">Taenia crassiceps</name>
    <dbReference type="NCBI Taxonomy" id="6207"/>
    <lineage>
        <taxon>Eukaryota</taxon>
        <taxon>Metazoa</taxon>
        <taxon>Spiralia</taxon>
        <taxon>Lophotrochozoa</taxon>
        <taxon>Platyhelminthes</taxon>
        <taxon>Cestoda</taxon>
        <taxon>Eucestoda</taxon>
        <taxon>Cyclophyllidea</taxon>
        <taxon>Taeniidae</taxon>
        <taxon>Taenia</taxon>
    </lineage>
</organism>
<evidence type="ECO:0000313" key="12">
    <source>
        <dbReference type="Proteomes" id="UP001651158"/>
    </source>
</evidence>
<proteinExistence type="inferred from homology"/>
<dbReference type="InterPro" id="IPR011053">
    <property type="entry name" value="Single_hybrid_motif"/>
</dbReference>
<dbReference type="InterPro" id="IPR036625">
    <property type="entry name" value="E3-bd_dom_sf"/>
</dbReference>
<keyword evidence="12" id="KW-1185">Reference proteome</keyword>
<comment type="subcellular location">
    <subcellularLocation>
        <location evidence="6">Mitochondrion</location>
    </subcellularLocation>
</comment>
<dbReference type="InterPro" id="IPR003016">
    <property type="entry name" value="2-oxoA_DH_lipoyl-BS"/>
</dbReference>
<accession>A0ABR4Q7Y5</accession>
<dbReference type="SUPFAM" id="SSF51230">
    <property type="entry name" value="Single hybrid motif"/>
    <property type="match status" value="1"/>
</dbReference>
<comment type="cofactor">
    <cofactor evidence="6">
        <name>(R)-lipoate</name>
        <dbReference type="ChEBI" id="CHEBI:83088"/>
    </cofactor>
    <text evidence="6">Binds 1 lipoyl cofactor covalently.</text>
</comment>
<feature type="chain" id="PRO_5046421553" description="Acetyltransferase component of pyruvate dehydrogenase complex" evidence="8">
    <location>
        <begin position="23"/>
        <end position="784"/>
    </location>
</feature>
<dbReference type="PANTHER" id="PTHR23151:SF90">
    <property type="entry name" value="DIHYDROLIPOYLLYSINE-RESIDUE ACETYLTRANSFERASE COMPONENT OF PYRUVATE DEHYDROGENASE COMPLEX, MITOCHONDRIAL-RELATED"/>
    <property type="match status" value="1"/>
</dbReference>
<evidence type="ECO:0000256" key="8">
    <source>
        <dbReference type="SAM" id="SignalP"/>
    </source>
</evidence>
<dbReference type="InterPro" id="IPR004167">
    <property type="entry name" value="PSBD"/>
</dbReference>
<dbReference type="PANTHER" id="PTHR23151">
    <property type="entry name" value="DIHYDROLIPOAMIDE ACETYL/SUCCINYL-TRANSFERASE-RELATED"/>
    <property type="match status" value="1"/>
</dbReference>
<dbReference type="EMBL" id="JAKROA010000007">
    <property type="protein sequence ID" value="KAL5105671.1"/>
    <property type="molecule type" value="Genomic_DNA"/>
</dbReference>
<evidence type="ECO:0000256" key="7">
    <source>
        <dbReference type="SAM" id="MobiDB-lite"/>
    </source>
</evidence>
<dbReference type="Gene3D" id="3.10.100.10">
    <property type="entry name" value="Mannose-Binding Protein A, subunit A"/>
    <property type="match status" value="1"/>
</dbReference>
<dbReference type="Proteomes" id="UP001651158">
    <property type="component" value="Unassembled WGS sequence"/>
</dbReference>
<protein>
    <recommendedName>
        <fullName evidence="6">Acetyltransferase component of pyruvate dehydrogenase complex</fullName>
        <ecNumber evidence="6">2.3.1.12</ecNumber>
    </recommendedName>
</protein>
<dbReference type="InterPro" id="IPR016187">
    <property type="entry name" value="CTDL_fold"/>
</dbReference>
<keyword evidence="4" id="KW-0809">Transit peptide</keyword>
<dbReference type="InterPro" id="IPR023213">
    <property type="entry name" value="CAT-like_dom_sf"/>
</dbReference>
<feature type="domain" description="Lipoyl-binding" evidence="9">
    <location>
        <begin position="351"/>
        <end position="427"/>
    </location>
</feature>
<comment type="similarity">
    <text evidence="1 6">Belongs to the 2-oxoacid dehydrogenase family.</text>
</comment>
<dbReference type="InterPro" id="IPR006257">
    <property type="entry name" value="LAT1"/>
</dbReference>
<evidence type="ECO:0000256" key="1">
    <source>
        <dbReference type="ARBA" id="ARBA00007317"/>
    </source>
</evidence>